<dbReference type="EnsemblPlants" id="AES72383">
    <property type="protein sequence ID" value="AES72383"/>
    <property type="gene ID" value="MTR_3g089950"/>
</dbReference>
<evidence type="ECO:0000313" key="1">
    <source>
        <dbReference type="EMBL" id="AES72383.1"/>
    </source>
</evidence>
<organism evidence="1 4">
    <name type="scientific">Medicago truncatula</name>
    <name type="common">Barrel medic</name>
    <name type="synonym">Medicago tribuloides</name>
    <dbReference type="NCBI Taxonomy" id="3880"/>
    <lineage>
        <taxon>Eukaryota</taxon>
        <taxon>Viridiplantae</taxon>
        <taxon>Streptophyta</taxon>
        <taxon>Embryophyta</taxon>
        <taxon>Tracheophyta</taxon>
        <taxon>Spermatophyta</taxon>
        <taxon>Magnoliopsida</taxon>
        <taxon>eudicotyledons</taxon>
        <taxon>Gunneridae</taxon>
        <taxon>Pentapetalae</taxon>
        <taxon>rosids</taxon>
        <taxon>fabids</taxon>
        <taxon>Fabales</taxon>
        <taxon>Fabaceae</taxon>
        <taxon>Papilionoideae</taxon>
        <taxon>50 kb inversion clade</taxon>
        <taxon>NPAAA clade</taxon>
        <taxon>Hologalegina</taxon>
        <taxon>IRL clade</taxon>
        <taxon>Trifolieae</taxon>
        <taxon>Medicago</taxon>
    </lineage>
</organism>
<dbReference type="OMA" id="EICWVRT"/>
<reference evidence="1 4" key="2">
    <citation type="journal article" date="2014" name="BMC Genomics">
        <title>An improved genome release (version Mt4.0) for the model legume Medicago truncatula.</title>
        <authorList>
            <person name="Tang H."/>
            <person name="Krishnakumar V."/>
            <person name="Bidwell S."/>
            <person name="Rosen B."/>
            <person name="Chan A."/>
            <person name="Zhou S."/>
            <person name="Gentzbittel L."/>
            <person name="Childs K.L."/>
            <person name="Yandell M."/>
            <person name="Gundlach H."/>
            <person name="Mayer K.F."/>
            <person name="Schwartz D.C."/>
            <person name="Town C.D."/>
        </authorList>
    </citation>
    <scope>GENOME REANNOTATION</scope>
    <source>
        <strain evidence="3 4">cv. Jemalong A17</strain>
    </source>
</reference>
<gene>
    <name evidence="3" type="primary">11415357</name>
    <name evidence="1" type="ordered locus">MTR_3g089950</name>
    <name evidence="2" type="ORF">MtrunA17_Chr3g0125921</name>
</gene>
<dbReference type="eggNOG" id="ENOG502STNG">
    <property type="taxonomic scope" value="Eukaryota"/>
</dbReference>
<accession>G7J5M9</accession>
<evidence type="ECO:0000313" key="2">
    <source>
        <dbReference type="EMBL" id="RHN69550.1"/>
    </source>
</evidence>
<dbReference type="EMBL" id="PSQE01000003">
    <property type="protein sequence ID" value="RHN69550.1"/>
    <property type="molecule type" value="Genomic_DNA"/>
</dbReference>
<evidence type="ECO:0000313" key="5">
    <source>
        <dbReference type="Proteomes" id="UP000265566"/>
    </source>
</evidence>
<evidence type="ECO:0000313" key="3">
    <source>
        <dbReference type="EnsemblPlants" id="AES72383"/>
    </source>
</evidence>
<keyword evidence="4" id="KW-1185">Reference proteome</keyword>
<dbReference type="Proteomes" id="UP000265566">
    <property type="component" value="Chromosome 3"/>
</dbReference>
<reference evidence="3" key="3">
    <citation type="submission" date="2015-04" db="UniProtKB">
        <authorList>
            <consortium name="EnsemblPlants"/>
        </authorList>
    </citation>
    <scope>IDENTIFICATION</scope>
    <source>
        <strain evidence="3">cv. Jemalong A17</strain>
    </source>
</reference>
<dbReference type="Proteomes" id="UP000002051">
    <property type="component" value="Chromosome 3"/>
</dbReference>
<reference evidence="2" key="5">
    <citation type="journal article" date="2018" name="Nat. Plants">
        <title>Whole-genome landscape of Medicago truncatula symbiotic genes.</title>
        <authorList>
            <person name="Pecrix Y."/>
            <person name="Gamas P."/>
            <person name="Carrere S."/>
        </authorList>
    </citation>
    <scope>NUCLEOTIDE SEQUENCE</scope>
    <source>
        <tissue evidence="2">Leaves</tissue>
    </source>
</reference>
<dbReference type="PaxDb" id="3880-AES72383"/>
<dbReference type="OrthoDB" id="1110082at2759"/>
<evidence type="ECO:0000313" key="4">
    <source>
        <dbReference type="Proteomes" id="UP000002051"/>
    </source>
</evidence>
<name>G7J5M9_MEDTR</name>
<dbReference type="HOGENOM" id="CLU_124141_1_0_1"/>
<reference evidence="1 4" key="1">
    <citation type="journal article" date="2011" name="Nature">
        <title>The Medicago genome provides insight into the evolution of rhizobial symbioses.</title>
        <authorList>
            <person name="Young N.D."/>
            <person name="Debelle F."/>
            <person name="Oldroyd G.E."/>
            <person name="Geurts R."/>
            <person name="Cannon S.B."/>
            <person name="Udvardi M.K."/>
            <person name="Benedito V.A."/>
            <person name="Mayer K.F."/>
            <person name="Gouzy J."/>
            <person name="Schoof H."/>
            <person name="Van de Peer Y."/>
            <person name="Proost S."/>
            <person name="Cook D.R."/>
            <person name="Meyers B.C."/>
            <person name="Spannagl M."/>
            <person name="Cheung F."/>
            <person name="De Mita S."/>
            <person name="Krishnakumar V."/>
            <person name="Gundlach H."/>
            <person name="Zhou S."/>
            <person name="Mudge J."/>
            <person name="Bharti A.K."/>
            <person name="Murray J.D."/>
            <person name="Naoumkina M.A."/>
            <person name="Rosen B."/>
            <person name="Silverstein K.A."/>
            <person name="Tang H."/>
            <person name="Rombauts S."/>
            <person name="Zhao P.X."/>
            <person name="Zhou P."/>
            <person name="Barbe V."/>
            <person name="Bardou P."/>
            <person name="Bechner M."/>
            <person name="Bellec A."/>
            <person name="Berger A."/>
            <person name="Berges H."/>
            <person name="Bidwell S."/>
            <person name="Bisseling T."/>
            <person name="Choisne N."/>
            <person name="Couloux A."/>
            <person name="Denny R."/>
            <person name="Deshpande S."/>
            <person name="Dai X."/>
            <person name="Doyle J.J."/>
            <person name="Dudez A.M."/>
            <person name="Farmer A.D."/>
            <person name="Fouteau S."/>
            <person name="Franken C."/>
            <person name="Gibelin C."/>
            <person name="Gish J."/>
            <person name="Goldstein S."/>
            <person name="Gonzalez A.J."/>
            <person name="Green P.J."/>
            <person name="Hallab A."/>
            <person name="Hartog M."/>
            <person name="Hua A."/>
            <person name="Humphray S.J."/>
            <person name="Jeong D.H."/>
            <person name="Jing Y."/>
            <person name="Jocker A."/>
            <person name="Kenton S.M."/>
            <person name="Kim D.J."/>
            <person name="Klee K."/>
            <person name="Lai H."/>
            <person name="Lang C."/>
            <person name="Lin S."/>
            <person name="Macmil S.L."/>
            <person name="Magdelenat G."/>
            <person name="Matthews L."/>
            <person name="McCorrison J."/>
            <person name="Monaghan E.L."/>
            <person name="Mun J.H."/>
            <person name="Najar F.Z."/>
            <person name="Nicholson C."/>
            <person name="Noirot C."/>
            <person name="O'Bleness M."/>
            <person name="Paule C.R."/>
            <person name="Poulain J."/>
            <person name="Prion F."/>
            <person name="Qin B."/>
            <person name="Qu C."/>
            <person name="Retzel E.F."/>
            <person name="Riddle C."/>
            <person name="Sallet E."/>
            <person name="Samain S."/>
            <person name="Samson N."/>
            <person name="Sanders I."/>
            <person name="Saurat O."/>
            <person name="Scarpelli C."/>
            <person name="Schiex T."/>
            <person name="Segurens B."/>
            <person name="Severin A.J."/>
            <person name="Sherrier D.J."/>
            <person name="Shi R."/>
            <person name="Sims S."/>
            <person name="Singer S.R."/>
            <person name="Sinharoy S."/>
            <person name="Sterck L."/>
            <person name="Viollet A."/>
            <person name="Wang B.B."/>
            <person name="Wang K."/>
            <person name="Wang M."/>
            <person name="Wang X."/>
            <person name="Warfsmann J."/>
            <person name="Weissenbach J."/>
            <person name="White D.D."/>
            <person name="White J.D."/>
            <person name="Wiley G.B."/>
            <person name="Wincker P."/>
            <person name="Xing Y."/>
            <person name="Yang L."/>
            <person name="Yao Z."/>
            <person name="Ying F."/>
            <person name="Zhai J."/>
            <person name="Zhou L."/>
            <person name="Zuber A."/>
            <person name="Denarie J."/>
            <person name="Dixon R.A."/>
            <person name="May G.D."/>
            <person name="Schwartz D.C."/>
            <person name="Rogers J."/>
            <person name="Quetier F."/>
            <person name="Town C.D."/>
            <person name="Roe B.A."/>
        </authorList>
    </citation>
    <scope>NUCLEOTIDE SEQUENCE [LARGE SCALE GENOMIC DNA]</scope>
    <source>
        <strain evidence="1">A17</strain>
        <strain evidence="3 4">cv. Jemalong A17</strain>
    </source>
</reference>
<dbReference type="Gene3D" id="3.30.70.100">
    <property type="match status" value="1"/>
</dbReference>
<dbReference type="KEGG" id="mtr:11415357"/>
<dbReference type="Gramene" id="rna18032">
    <property type="protein sequence ID" value="RHN69550.1"/>
    <property type="gene ID" value="gene18032"/>
</dbReference>
<dbReference type="EMBL" id="CM001219">
    <property type="protein sequence ID" value="AES72383.1"/>
    <property type="molecule type" value="Genomic_DNA"/>
</dbReference>
<sequence>MFFSKKQEGIKSHMTCALKVDTNTKKWSETTTKILEKIKGVNYNFDTNEGMIYISGKADPQKILKRIAKHQKKVELCWVRTGEQYSYGNNMSAYPTTYPSGYYPPPSGSYYQNFDPYQNYDPYFGPQTHGYPPYNNYYM</sequence>
<dbReference type="AlphaFoldDB" id="G7J5M9"/>
<dbReference type="STRING" id="3880.G7J5M9"/>
<proteinExistence type="predicted"/>
<protein>
    <submittedName>
        <fullName evidence="1">Metal ion-binding protein, putative</fullName>
    </submittedName>
</protein>
<reference evidence="5" key="4">
    <citation type="journal article" date="2018" name="Nat. Plants">
        <title>Whole-genome landscape of Medicago truncatula symbiotic genes.</title>
        <authorList>
            <person name="Pecrix Y."/>
            <person name="Staton S.E."/>
            <person name="Sallet E."/>
            <person name="Lelandais-Briere C."/>
            <person name="Moreau S."/>
            <person name="Carrere S."/>
            <person name="Blein T."/>
            <person name="Jardinaud M.F."/>
            <person name="Latrasse D."/>
            <person name="Zouine M."/>
            <person name="Zahm M."/>
            <person name="Kreplak J."/>
            <person name="Mayjonade B."/>
            <person name="Satge C."/>
            <person name="Perez M."/>
            <person name="Cauet S."/>
            <person name="Marande W."/>
            <person name="Chantry-Darmon C."/>
            <person name="Lopez-Roques C."/>
            <person name="Bouchez O."/>
            <person name="Berard A."/>
            <person name="Debelle F."/>
            <person name="Munos S."/>
            <person name="Bendahmane A."/>
            <person name="Berges H."/>
            <person name="Niebel A."/>
            <person name="Buitink J."/>
            <person name="Frugier F."/>
            <person name="Benhamed M."/>
            <person name="Crespi M."/>
            <person name="Gouzy J."/>
            <person name="Gamas P."/>
        </authorList>
    </citation>
    <scope>NUCLEOTIDE SEQUENCE [LARGE SCALE GENOMIC DNA]</scope>
    <source>
        <strain evidence="5">cv. Jemalong A17</strain>
    </source>
</reference>